<evidence type="ECO:0000313" key="4">
    <source>
        <dbReference type="EMBL" id="CAE2280146.1"/>
    </source>
</evidence>
<dbReference type="AlphaFoldDB" id="A0A7S4K0P6"/>
<dbReference type="SUPFAM" id="SSF51045">
    <property type="entry name" value="WW domain"/>
    <property type="match status" value="1"/>
</dbReference>
<accession>A0A7S4K0P6</accession>
<dbReference type="PROSITE" id="PS50020">
    <property type="entry name" value="WW_DOMAIN_2"/>
    <property type="match status" value="1"/>
</dbReference>
<dbReference type="EMBL" id="HBKQ01054108">
    <property type="protein sequence ID" value="CAE2280146.1"/>
    <property type="molecule type" value="Transcribed_RNA"/>
</dbReference>
<feature type="region of interest" description="Disordered" evidence="1">
    <location>
        <begin position="108"/>
        <end position="131"/>
    </location>
</feature>
<evidence type="ECO:0000256" key="2">
    <source>
        <dbReference type="SAM" id="SignalP"/>
    </source>
</evidence>
<feature type="domain" description="WW" evidence="3">
    <location>
        <begin position="132"/>
        <end position="166"/>
    </location>
</feature>
<dbReference type="InterPro" id="IPR036020">
    <property type="entry name" value="WW_dom_sf"/>
</dbReference>
<dbReference type="SMART" id="SM00456">
    <property type="entry name" value="WW"/>
    <property type="match status" value="1"/>
</dbReference>
<dbReference type="InterPro" id="IPR001202">
    <property type="entry name" value="WW_dom"/>
</dbReference>
<protein>
    <recommendedName>
        <fullName evidence="3">WW domain-containing protein</fullName>
    </recommendedName>
</protein>
<evidence type="ECO:0000256" key="1">
    <source>
        <dbReference type="SAM" id="MobiDB-lite"/>
    </source>
</evidence>
<dbReference type="PROSITE" id="PS01159">
    <property type="entry name" value="WW_DOMAIN_1"/>
    <property type="match status" value="1"/>
</dbReference>
<sequence>MRFPQLLRSAALLGSLSNSLAFVVTDSVPRSRLSTSIWSSPFGGSGWENDSFLDSLSSDEGNDQTFASANSRLEEEWQYIESEQPLSVMTQQMPSSGLEAAYTSQEQQWYGTQGQGQHDSELQQQQQEPGGGVLPFGWTEHFDAGSGRPYYYNTNDGTTTWDRPGQESSMIVPSFPDQSSSAEYQGIPSNFQQQPSMWGSSSSNTMGENALNVPQGEELPTDDIEGAILTEEMKAKAKASHNEEEEASQGGSKFRAMIERGKHVQQSGTVPVGLGVQQVQMPAYAKDLPFEEYTRLYNEMAWRQNNALRLAGPQQAYLPPGTGIDGRKIGRNRDSEVISNEADAYFARLKRDSTLRVLARHSGDDVTANSVLNDPSIADIKAPELNPYLKERRERERNMLDTVPEEMLLFQEYDQPDEEVSTDSGISYKEKLAYALQRRGRAAS</sequence>
<gene>
    <name evidence="4" type="ORF">OAUR00152_LOCUS37161</name>
</gene>
<feature type="signal peptide" evidence="2">
    <location>
        <begin position="1"/>
        <end position="21"/>
    </location>
</feature>
<dbReference type="Gene3D" id="2.20.70.10">
    <property type="match status" value="1"/>
</dbReference>
<reference evidence="4" key="1">
    <citation type="submission" date="2021-01" db="EMBL/GenBank/DDBJ databases">
        <authorList>
            <person name="Corre E."/>
            <person name="Pelletier E."/>
            <person name="Niang G."/>
            <person name="Scheremetjew M."/>
            <person name="Finn R."/>
            <person name="Kale V."/>
            <person name="Holt S."/>
            <person name="Cochrane G."/>
            <person name="Meng A."/>
            <person name="Brown T."/>
            <person name="Cohen L."/>
        </authorList>
    </citation>
    <scope>NUCLEOTIDE SEQUENCE</scope>
    <source>
        <strain evidence="4">Isolate 1302-5</strain>
    </source>
</reference>
<proteinExistence type="predicted"/>
<organism evidence="4">
    <name type="scientific">Odontella aurita</name>
    <dbReference type="NCBI Taxonomy" id="265563"/>
    <lineage>
        <taxon>Eukaryota</taxon>
        <taxon>Sar</taxon>
        <taxon>Stramenopiles</taxon>
        <taxon>Ochrophyta</taxon>
        <taxon>Bacillariophyta</taxon>
        <taxon>Mediophyceae</taxon>
        <taxon>Biddulphiophycidae</taxon>
        <taxon>Eupodiscales</taxon>
        <taxon>Odontellaceae</taxon>
        <taxon>Odontella</taxon>
    </lineage>
</organism>
<feature type="chain" id="PRO_5030515858" description="WW domain-containing protein" evidence="2">
    <location>
        <begin position="22"/>
        <end position="444"/>
    </location>
</feature>
<dbReference type="CDD" id="cd00201">
    <property type="entry name" value="WW"/>
    <property type="match status" value="1"/>
</dbReference>
<name>A0A7S4K0P6_9STRA</name>
<evidence type="ECO:0000259" key="3">
    <source>
        <dbReference type="PROSITE" id="PS50020"/>
    </source>
</evidence>
<dbReference type="Pfam" id="PF00397">
    <property type="entry name" value="WW"/>
    <property type="match status" value="1"/>
</dbReference>
<keyword evidence="2" id="KW-0732">Signal</keyword>